<dbReference type="RefSeq" id="WP_158040894.1">
    <property type="nucleotide sequence ID" value="NZ_JACCFV010000001.1"/>
</dbReference>
<dbReference type="InterPro" id="IPR003594">
    <property type="entry name" value="HATPase_dom"/>
</dbReference>
<dbReference type="Pfam" id="PF17203">
    <property type="entry name" value="sCache_3_2"/>
    <property type="match status" value="1"/>
</dbReference>
<dbReference type="PANTHER" id="PTHR44936">
    <property type="entry name" value="SENSOR PROTEIN CREC"/>
    <property type="match status" value="1"/>
</dbReference>
<evidence type="ECO:0000256" key="7">
    <source>
        <dbReference type="ARBA" id="ARBA00022692"/>
    </source>
</evidence>
<dbReference type="Gene3D" id="3.30.450.20">
    <property type="entry name" value="PAS domain"/>
    <property type="match status" value="1"/>
</dbReference>
<dbReference type="Proteomes" id="UP000467240">
    <property type="component" value="Unassembled WGS sequence"/>
</dbReference>
<sequence>MDRRGRASAASRAFAAVTASVLVVGVLVGALLVVDAQRTAHHEAETVSRAVAESIVAMPLVAEALMAPGATERLQPITDDILADASVDFITIMTPDGIRVTHPDVTRIGLRYLGTVPDAPVPLTEEYTGTLGASVRTIVPVVSDGALVGWVAAGVTLGSITTDLALPRFPFVVGVALTIVAAGIAGAVLARRFMRQVAGDLPADRIRDAVSSYESVRTLSQAMRAQTHEHGNRLHTAVALLELGRTTEAIAILTETSRRSQALLDRIDVPAHIDPAVTALLMGKASQARELGIEWTVEIDPDAPPTGLGSVDLVSVLGNLIDNALDAAASGREPRWVDASLERGTSGELRIVVSDSGDGVPDEFTTRVFEEGFSTKPVGGLGRGVGLPLVRSIVDAAHGSIELAPDAPTTFTVHLPAAEASA</sequence>
<dbReference type="InterPro" id="IPR005467">
    <property type="entry name" value="His_kinase_dom"/>
</dbReference>
<evidence type="ECO:0000313" key="14">
    <source>
        <dbReference type="EMBL" id="KAB1656367.1"/>
    </source>
</evidence>
<proteinExistence type="predicted"/>
<evidence type="ECO:0000256" key="11">
    <source>
        <dbReference type="ARBA" id="ARBA00023136"/>
    </source>
</evidence>
<dbReference type="InterPro" id="IPR033463">
    <property type="entry name" value="sCache_3"/>
</dbReference>
<evidence type="ECO:0000256" key="2">
    <source>
        <dbReference type="ARBA" id="ARBA00004651"/>
    </source>
</evidence>
<evidence type="ECO:0000259" key="13">
    <source>
        <dbReference type="PROSITE" id="PS50109"/>
    </source>
</evidence>
<dbReference type="PRINTS" id="PR00344">
    <property type="entry name" value="BCTRLSENSOR"/>
</dbReference>
<keyword evidence="10" id="KW-0902">Two-component regulatory system</keyword>
<feature type="transmembrane region" description="Helical" evidence="12">
    <location>
        <begin position="169"/>
        <end position="190"/>
    </location>
</feature>
<dbReference type="Gene3D" id="3.30.565.10">
    <property type="entry name" value="Histidine kinase-like ATPase, C-terminal domain"/>
    <property type="match status" value="1"/>
</dbReference>
<keyword evidence="8" id="KW-0418">Kinase</keyword>
<evidence type="ECO:0000313" key="15">
    <source>
        <dbReference type="Proteomes" id="UP000467240"/>
    </source>
</evidence>
<evidence type="ECO:0000256" key="10">
    <source>
        <dbReference type="ARBA" id="ARBA00023012"/>
    </source>
</evidence>
<protein>
    <recommendedName>
        <fullName evidence="3">histidine kinase</fullName>
        <ecNumber evidence="3">2.7.13.3</ecNumber>
    </recommendedName>
</protein>
<keyword evidence="11 12" id="KW-0472">Membrane</keyword>
<dbReference type="SUPFAM" id="SSF55874">
    <property type="entry name" value="ATPase domain of HSP90 chaperone/DNA topoisomerase II/histidine kinase"/>
    <property type="match status" value="1"/>
</dbReference>
<dbReference type="SMART" id="SM00387">
    <property type="entry name" value="HATPase_c"/>
    <property type="match status" value="1"/>
</dbReference>
<comment type="caution">
    <text evidence="14">The sequence shown here is derived from an EMBL/GenBank/DDBJ whole genome shotgun (WGS) entry which is preliminary data.</text>
</comment>
<comment type="subcellular location">
    <subcellularLocation>
        <location evidence="2">Cell membrane</location>
        <topology evidence="2">Multi-pass membrane protein</topology>
    </subcellularLocation>
</comment>
<evidence type="ECO:0000256" key="8">
    <source>
        <dbReference type="ARBA" id="ARBA00022777"/>
    </source>
</evidence>
<evidence type="ECO:0000256" key="1">
    <source>
        <dbReference type="ARBA" id="ARBA00000085"/>
    </source>
</evidence>
<dbReference type="AlphaFoldDB" id="A0A7J5BQS5"/>
<dbReference type="InterPro" id="IPR036890">
    <property type="entry name" value="HATPase_C_sf"/>
</dbReference>
<keyword evidence="6" id="KW-0808">Transferase</keyword>
<evidence type="ECO:0000256" key="3">
    <source>
        <dbReference type="ARBA" id="ARBA00012438"/>
    </source>
</evidence>
<keyword evidence="7 12" id="KW-0812">Transmembrane</keyword>
<keyword evidence="15" id="KW-1185">Reference proteome</keyword>
<keyword evidence="4" id="KW-1003">Cell membrane</keyword>
<evidence type="ECO:0000256" key="6">
    <source>
        <dbReference type="ARBA" id="ARBA00022679"/>
    </source>
</evidence>
<keyword evidence="5" id="KW-0597">Phosphoprotein</keyword>
<dbReference type="PROSITE" id="PS50109">
    <property type="entry name" value="HIS_KIN"/>
    <property type="match status" value="1"/>
</dbReference>
<feature type="domain" description="Histidine kinase" evidence="13">
    <location>
        <begin position="225"/>
        <end position="419"/>
    </location>
</feature>
<gene>
    <name evidence="14" type="ORF">F8O01_10725</name>
</gene>
<dbReference type="EMBL" id="WBJZ01000012">
    <property type="protein sequence ID" value="KAB1656367.1"/>
    <property type="molecule type" value="Genomic_DNA"/>
</dbReference>
<dbReference type="PANTHER" id="PTHR44936:SF9">
    <property type="entry name" value="SENSOR PROTEIN CREC"/>
    <property type="match status" value="1"/>
</dbReference>
<dbReference type="Pfam" id="PF02518">
    <property type="entry name" value="HATPase_c"/>
    <property type="match status" value="1"/>
</dbReference>
<dbReference type="GO" id="GO:0000160">
    <property type="term" value="P:phosphorelay signal transduction system"/>
    <property type="evidence" value="ECO:0007669"/>
    <property type="project" value="UniProtKB-KW"/>
</dbReference>
<comment type="catalytic activity">
    <reaction evidence="1">
        <text>ATP + protein L-histidine = ADP + protein N-phospho-L-histidine.</text>
        <dbReference type="EC" id="2.7.13.3"/>
    </reaction>
</comment>
<organism evidence="14 15">
    <name type="scientific">Pseudoclavibacter chungangensis</name>
    <dbReference type="NCBI Taxonomy" id="587635"/>
    <lineage>
        <taxon>Bacteria</taxon>
        <taxon>Bacillati</taxon>
        <taxon>Actinomycetota</taxon>
        <taxon>Actinomycetes</taxon>
        <taxon>Micrococcales</taxon>
        <taxon>Microbacteriaceae</taxon>
        <taxon>Pseudoclavibacter</taxon>
    </lineage>
</organism>
<evidence type="ECO:0000256" key="4">
    <source>
        <dbReference type="ARBA" id="ARBA00022475"/>
    </source>
</evidence>
<reference evidence="14 15" key="1">
    <citation type="submission" date="2019-09" db="EMBL/GenBank/DDBJ databases">
        <title>Phylogeny of genus Pseudoclavibacter and closely related genus.</title>
        <authorList>
            <person name="Li Y."/>
        </authorList>
    </citation>
    <scope>NUCLEOTIDE SEQUENCE [LARGE SCALE GENOMIC DNA]</scope>
    <source>
        <strain evidence="14 15">DSM 23821</strain>
    </source>
</reference>
<name>A0A7J5BQS5_9MICO</name>
<accession>A0A7J5BQS5</accession>
<evidence type="ECO:0000256" key="5">
    <source>
        <dbReference type="ARBA" id="ARBA00022553"/>
    </source>
</evidence>
<dbReference type="InterPro" id="IPR004358">
    <property type="entry name" value="Sig_transdc_His_kin-like_C"/>
</dbReference>
<dbReference type="OrthoDB" id="9792686at2"/>
<dbReference type="InterPro" id="IPR029151">
    <property type="entry name" value="Sensor-like_sf"/>
</dbReference>
<keyword evidence="9 12" id="KW-1133">Transmembrane helix</keyword>
<evidence type="ECO:0000256" key="9">
    <source>
        <dbReference type="ARBA" id="ARBA00022989"/>
    </source>
</evidence>
<evidence type="ECO:0000256" key="12">
    <source>
        <dbReference type="SAM" id="Phobius"/>
    </source>
</evidence>
<dbReference type="GO" id="GO:0005886">
    <property type="term" value="C:plasma membrane"/>
    <property type="evidence" value="ECO:0007669"/>
    <property type="project" value="UniProtKB-SubCell"/>
</dbReference>
<dbReference type="SUPFAM" id="SSF103190">
    <property type="entry name" value="Sensory domain-like"/>
    <property type="match status" value="1"/>
</dbReference>
<dbReference type="EC" id="2.7.13.3" evidence="3"/>
<dbReference type="InterPro" id="IPR050980">
    <property type="entry name" value="2C_sensor_his_kinase"/>
</dbReference>
<dbReference type="GO" id="GO:0004673">
    <property type="term" value="F:protein histidine kinase activity"/>
    <property type="evidence" value="ECO:0007669"/>
    <property type="project" value="UniProtKB-EC"/>
</dbReference>